<organism evidence="1 2">
    <name type="scientific">Linum trigynum</name>
    <dbReference type="NCBI Taxonomy" id="586398"/>
    <lineage>
        <taxon>Eukaryota</taxon>
        <taxon>Viridiplantae</taxon>
        <taxon>Streptophyta</taxon>
        <taxon>Embryophyta</taxon>
        <taxon>Tracheophyta</taxon>
        <taxon>Spermatophyta</taxon>
        <taxon>Magnoliopsida</taxon>
        <taxon>eudicotyledons</taxon>
        <taxon>Gunneridae</taxon>
        <taxon>Pentapetalae</taxon>
        <taxon>rosids</taxon>
        <taxon>fabids</taxon>
        <taxon>Malpighiales</taxon>
        <taxon>Linaceae</taxon>
        <taxon>Linum</taxon>
    </lineage>
</organism>
<keyword evidence="2" id="KW-1185">Reference proteome</keyword>
<name>A0AAV2FQF9_9ROSI</name>
<evidence type="ECO:0000313" key="2">
    <source>
        <dbReference type="Proteomes" id="UP001497516"/>
    </source>
</evidence>
<gene>
    <name evidence="1" type="ORF">LTRI10_LOCUS40711</name>
</gene>
<accession>A0AAV2FQF9</accession>
<dbReference type="AlphaFoldDB" id="A0AAV2FQF9"/>
<dbReference type="Proteomes" id="UP001497516">
    <property type="component" value="Chromosome 7"/>
</dbReference>
<protein>
    <submittedName>
        <fullName evidence="1">Uncharacterized protein</fullName>
    </submittedName>
</protein>
<evidence type="ECO:0000313" key="1">
    <source>
        <dbReference type="EMBL" id="CAL1400596.1"/>
    </source>
</evidence>
<proteinExistence type="predicted"/>
<reference evidence="1 2" key="1">
    <citation type="submission" date="2024-04" db="EMBL/GenBank/DDBJ databases">
        <authorList>
            <person name="Fracassetti M."/>
        </authorList>
    </citation>
    <scope>NUCLEOTIDE SEQUENCE [LARGE SCALE GENOMIC DNA]</scope>
</reference>
<sequence>MFVDDLCSRIEAAAPPRLGVAQFWGSAVFWVWEYLDLRVKTGGGKERSASRKSWSPEASAIKAGCTPPLGFRTGRLKLLVPCPFGHRRWSF</sequence>
<dbReference type="EMBL" id="OZ034820">
    <property type="protein sequence ID" value="CAL1400596.1"/>
    <property type="molecule type" value="Genomic_DNA"/>
</dbReference>